<dbReference type="SUPFAM" id="SSF53850">
    <property type="entry name" value="Periplasmic binding protein-like II"/>
    <property type="match status" value="1"/>
</dbReference>
<name>A0ABN1C9N6_9BURK</name>
<dbReference type="InterPro" id="IPR036388">
    <property type="entry name" value="WH-like_DNA-bd_sf"/>
</dbReference>
<gene>
    <name evidence="6" type="ORF">GCM10009097_35130</name>
</gene>
<dbReference type="Pfam" id="PF03466">
    <property type="entry name" value="LysR_substrate"/>
    <property type="match status" value="1"/>
</dbReference>
<feature type="domain" description="HTH lysR-type" evidence="5">
    <location>
        <begin position="19"/>
        <end position="76"/>
    </location>
</feature>
<evidence type="ECO:0000313" key="7">
    <source>
        <dbReference type="Proteomes" id="UP001501706"/>
    </source>
</evidence>
<keyword evidence="7" id="KW-1185">Reference proteome</keyword>
<keyword evidence="4" id="KW-0804">Transcription</keyword>
<dbReference type="InterPro" id="IPR036390">
    <property type="entry name" value="WH_DNA-bd_sf"/>
</dbReference>
<evidence type="ECO:0000256" key="2">
    <source>
        <dbReference type="ARBA" id="ARBA00023015"/>
    </source>
</evidence>
<dbReference type="Gene3D" id="1.10.10.10">
    <property type="entry name" value="Winged helix-like DNA-binding domain superfamily/Winged helix DNA-binding domain"/>
    <property type="match status" value="1"/>
</dbReference>
<dbReference type="Gene3D" id="3.40.190.10">
    <property type="entry name" value="Periplasmic binding protein-like II"/>
    <property type="match status" value="2"/>
</dbReference>
<dbReference type="InterPro" id="IPR005119">
    <property type="entry name" value="LysR_subst-bd"/>
</dbReference>
<keyword evidence="3" id="KW-0238">DNA-binding</keyword>
<dbReference type="InterPro" id="IPR000847">
    <property type="entry name" value="LysR_HTH_N"/>
</dbReference>
<dbReference type="Pfam" id="PF00126">
    <property type="entry name" value="HTH_1"/>
    <property type="match status" value="1"/>
</dbReference>
<comment type="caution">
    <text evidence="6">The sequence shown here is derived from an EMBL/GenBank/DDBJ whole genome shotgun (WGS) entry which is preliminary data.</text>
</comment>
<evidence type="ECO:0000256" key="1">
    <source>
        <dbReference type="ARBA" id="ARBA00009437"/>
    </source>
</evidence>
<dbReference type="PANTHER" id="PTHR30118:SF15">
    <property type="entry name" value="TRANSCRIPTIONAL REGULATORY PROTEIN"/>
    <property type="match status" value="1"/>
</dbReference>
<evidence type="ECO:0000256" key="3">
    <source>
        <dbReference type="ARBA" id="ARBA00023125"/>
    </source>
</evidence>
<keyword evidence="2" id="KW-0805">Transcription regulation</keyword>
<evidence type="ECO:0000259" key="5">
    <source>
        <dbReference type="PROSITE" id="PS50931"/>
    </source>
</evidence>
<dbReference type="InterPro" id="IPR050389">
    <property type="entry name" value="LysR-type_TF"/>
</dbReference>
<accession>A0ABN1C9N6</accession>
<dbReference type="PANTHER" id="PTHR30118">
    <property type="entry name" value="HTH-TYPE TRANSCRIPTIONAL REGULATOR LEUO-RELATED"/>
    <property type="match status" value="1"/>
</dbReference>
<dbReference type="PROSITE" id="PS50931">
    <property type="entry name" value="HTH_LYSR"/>
    <property type="match status" value="1"/>
</dbReference>
<evidence type="ECO:0000256" key="4">
    <source>
        <dbReference type="ARBA" id="ARBA00023163"/>
    </source>
</evidence>
<organism evidence="6 7">
    <name type="scientific">Pigmentiphaga daeguensis</name>
    <dbReference type="NCBI Taxonomy" id="414049"/>
    <lineage>
        <taxon>Bacteria</taxon>
        <taxon>Pseudomonadati</taxon>
        <taxon>Pseudomonadota</taxon>
        <taxon>Betaproteobacteria</taxon>
        <taxon>Burkholderiales</taxon>
        <taxon>Alcaligenaceae</taxon>
        <taxon>Pigmentiphaga</taxon>
    </lineage>
</organism>
<reference evidence="6 7" key="1">
    <citation type="journal article" date="2019" name="Int. J. Syst. Evol. Microbiol.">
        <title>The Global Catalogue of Microorganisms (GCM) 10K type strain sequencing project: providing services to taxonomists for standard genome sequencing and annotation.</title>
        <authorList>
            <consortium name="The Broad Institute Genomics Platform"/>
            <consortium name="The Broad Institute Genome Sequencing Center for Infectious Disease"/>
            <person name="Wu L."/>
            <person name="Ma J."/>
        </authorList>
    </citation>
    <scope>NUCLEOTIDE SEQUENCE [LARGE SCALE GENOMIC DNA]</scope>
    <source>
        <strain evidence="6 7">JCM 14330</strain>
    </source>
</reference>
<comment type="similarity">
    <text evidence="1">Belongs to the LysR transcriptional regulatory family.</text>
</comment>
<proteinExistence type="inferred from homology"/>
<dbReference type="EMBL" id="BAAAEN010000014">
    <property type="protein sequence ID" value="GAA0514667.1"/>
    <property type="molecule type" value="Genomic_DNA"/>
</dbReference>
<dbReference type="CDD" id="cd08459">
    <property type="entry name" value="PBP2_DntR_NahR_LinR_like"/>
    <property type="match status" value="1"/>
</dbReference>
<evidence type="ECO:0000313" key="6">
    <source>
        <dbReference type="EMBL" id="GAA0514667.1"/>
    </source>
</evidence>
<sequence>MKIILQINIFDIPMALRNIDLHMLRILDEIHKTGSLSRTADRLELTQPAISMALAKLRQHFNDQLFVRVGNAMKPTPQAEGLMEGVSAAIAAIEMTLNYRITFEPSQTERTFRIAVSDIGQVVMVPRLLEAFSQAAPRARIEFHGINERTPQLLQTGGLDLALGYAPQISEGFFQQALFKERFVCLARSDHPRIRNRLTLSQFKNESHVVVISSISTHLIIDRALEHQHIRRNVAVRIPNLVLLAQLITGSDYLATLPARAGQAIARTAGLATYPPPFRLSGYSVTQYWHERQARDTGNRWLRNLNHQLFGGQ</sequence>
<dbReference type="PRINTS" id="PR00039">
    <property type="entry name" value="HTHLYSR"/>
</dbReference>
<dbReference type="Proteomes" id="UP001501706">
    <property type="component" value="Unassembled WGS sequence"/>
</dbReference>
<dbReference type="SUPFAM" id="SSF46785">
    <property type="entry name" value="Winged helix' DNA-binding domain"/>
    <property type="match status" value="1"/>
</dbReference>
<protein>
    <submittedName>
        <fullName evidence="6">LysR family transcriptional regulator</fullName>
    </submittedName>
</protein>